<evidence type="ECO:0000256" key="1">
    <source>
        <dbReference type="ARBA" id="ARBA00022737"/>
    </source>
</evidence>
<dbReference type="PANTHER" id="PTHR24198:SF165">
    <property type="entry name" value="ANKYRIN REPEAT-CONTAINING PROTEIN-RELATED"/>
    <property type="match status" value="1"/>
</dbReference>
<dbReference type="PROSITE" id="PS50297">
    <property type="entry name" value="ANK_REP_REGION"/>
    <property type="match status" value="4"/>
</dbReference>
<dbReference type="InterPro" id="IPR036770">
    <property type="entry name" value="Ankyrin_rpt-contain_sf"/>
</dbReference>
<reference evidence="5" key="1">
    <citation type="journal article" date="2020" name="Stud. Mycol.">
        <title>101 Dothideomycetes genomes: a test case for predicting lifestyles and emergence of pathogens.</title>
        <authorList>
            <person name="Haridas S."/>
            <person name="Albert R."/>
            <person name="Binder M."/>
            <person name="Bloem J."/>
            <person name="Labutti K."/>
            <person name="Salamov A."/>
            <person name="Andreopoulos B."/>
            <person name="Baker S."/>
            <person name="Barry K."/>
            <person name="Bills G."/>
            <person name="Bluhm B."/>
            <person name="Cannon C."/>
            <person name="Castanera R."/>
            <person name="Culley D."/>
            <person name="Daum C."/>
            <person name="Ezra D."/>
            <person name="Gonzalez J."/>
            <person name="Henrissat B."/>
            <person name="Kuo A."/>
            <person name="Liang C."/>
            <person name="Lipzen A."/>
            <person name="Lutzoni F."/>
            <person name="Magnuson J."/>
            <person name="Mondo S."/>
            <person name="Nolan M."/>
            <person name="Ohm R."/>
            <person name="Pangilinan J."/>
            <person name="Park H.-J."/>
            <person name="Ramirez L."/>
            <person name="Alfaro M."/>
            <person name="Sun H."/>
            <person name="Tritt A."/>
            <person name="Yoshinaga Y."/>
            <person name="Zwiers L.-H."/>
            <person name="Turgeon B."/>
            <person name="Goodwin S."/>
            <person name="Spatafora J."/>
            <person name="Crous P."/>
            <person name="Grigoriev I."/>
        </authorList>
    </citation>
    <scope>NUCLEOTIDE SEQUENCE</scope>
    <source>
        <strain evidence="5">CBS 122681</strain>
    </source>
</reference>
<feature type="domain" description="Clr5" evidence="4">
    <location>
        <begin position="8"/>
        <end position="59"/>
    </location>
</feature>
<evidence type="ECO:0000313" key="6">
    <source>
        <dbReference type="Proteomes" id="UP000799324"/>
    </source>
</evidence>
<dbReference type="Pfam" id="PF12796">
    <property type="entry name" value="Ank_2"/>
    <property type="match status" value="3"/>
</dbReference>
<sequence length="1229" mass="137398">MAKRAAETYSWDTHKDTIHKLYMEQEKPLREVIQILEAQFGFKRTKAQYERNLNNWGWRRKLKAAEWRVIEREVEKRKTHGKGETDLQIQGIYMPRKKIQRGVARHQFQTTLEAIEQKFEAQTPATTSRMVRISSPPESGAISLHQILDEAYVKVPWIAFQAFLKTQFSEDYESEGSNETPLLVVRRTPQVVPTIQTDPSPEDWDPNRSDFFHWADEITFNMFVNDAPRRFRLVDLTQENPLPFLPFTRGRIPSFRPELVNFSNITSRTVQLRFFELAVGMLSNGRTDGSVEHILVDLCSTPRNLAMIKRLLSMNLISTRNLPDHLLLPAVQHKNIGLIKALIKAGANPCALRWREDTLLSRVTQGAHLALTREGGTGGIWRENVEDSALSLAAQMGEVAVIHELLQVFHTSNVDEHRRAFVSSDVSGFGISWAIMKAMERNHSLILRRILEPEVVGNIPEYILPGILSKALNEAIFGVSSEAVPLLLDRLEEFTPQAKEILNSALVAACRTGQVHIVQDLFDRGAELNPSSKHVAGIEDKIPLSAAVQGGHASVVEMLLKKGADPNMFSKQSAVPILVAAAANDIEIARMLLEAGADPNQPASPNGHDVASNRSAIKWALVWGSAELFFLLIKHGATVEENMPPPHDSHTILALALLSRQSEIIDYLLEQDLKPTDALHDRSFQLCVMFKDLPLIERFVSQGATIASPGALCVAVYNQDTHLVHYLLREVEKSHQHLPSGYGAAGLALATQRQNLDMIKLFLSNRIQPFDPVLEDVRNVHEVRSAHWDGGRQVLSAGTTAFNELARTWTGEITDERTKQRREDQIQCLELLLDACRDQGFSTTEQKEYQLGIDSLLRKGTVLKDWLVVQKALEAGANCYARIADNLIHGNPLVKIGSALDDAAENGGDLVILTYFIRNFPENDNNTIERHQALDRALIIAATSPDVQIDLVRLLLDEGADANFSSSDALKAALEVARIDIAKLLLENGANYDSISYLEFGKKILRRAVRDGDVDAAKSTLQRIGADISHISTAIQDKFKQQLSLGLQEAVEQCNVQMIEVLIAHGADVNARPGYSPQSLGGTAVQLASRMGHFEILRILLDAGGDINAPRTRLCGRTALEGAAEEGFLDMVRYLLEIGAEIEGRDNRVYRRSVYRAWHEGHTVIAEMIQDFKKARYGIADCASTKEIIDSMDPLELEIERWDHDQDMRYEILMTADDTPAETESRCVL</sequence>
<dbReference type="Gene3D" id="1.25.40.20">
    <property type="entry name" value="Ankyrin repeat-containing domain"/>
    <property type="match status" value="3"/>
</dbReference>
<gene>
    <name evidence="5" type="ORF">K491DRAFT_775224</name>
</gene>
<dbReference type="PANTHER" id="PTHR24198">
    <property type="entry name" value="ANKYRIN REPEAT AND PROTEIN KINASE DOMAIN-CONTAINING PROTEIN"/>
    <property type="match status" value="1"/>
</dbReference>
<dbReference type="AlphaFoldDB" id="A0A6A6TKL2"/>
<evidence type="ECO:0000313" key="5">
    <source>
        <dbReference type="EMBL" id="KAF2659986.1"/>
    </source>
</evidence>
<feature type="repeat" description="ANK" evidence="3">
    <location>
        <begin position="539"/>
        <end position="571"/>
    </location>
</feature>
<accession>A0A6A6TKL2</accession>
<dbReference type="OrthoDB" id="5986190at2759"/>
<keyword evidence="1" id="KW-0677">Repeat</keyword>
<dbReference type="Proteomes" id="UP000799324">
    <property type="component" value="Unassembled WGS sequence"/>
</dbReference>
<feature type="repeat" description="ANK" evidence="3">
    <location>
        <begin position="1115"/>
        <end position="1147"/>
    </location>
</feature>
<feature type="repeat" description="ANK" evidence="3">
    <location>
        <begin position="572"/>
        <end position="604"/>
    </location>
</feature>
<dbReference type="SMART" id="SM00248">
    <property type="entry name" value="ANK"/>
    <property type="match status" value="15"/>
</dbReference>
<organism evidence="5 6">
    <name type="scientific">Lophiostoma macrostomum CBS 122681</name>
    <dbReference type="NCBI Taxonomy" id="1314788"/>
    <lineage>
        <taxon>Eukaryota</taxon>
        <taxon>Fungi</taxon>
        <taxon>Dikarya</taxon>
        <taxon>Ascomycota</taxon>
        <taxon>Pezizomycotina</taxon>
        <taxon>Dothideomycetes</taxon>
        <taxon>Pleosporomycetidae</taxon>
        <taxon>Pleosporales</taxon>
        <taxon>Lophiostomataceae</taxon>
        <taxon>Lophiostoma</taxon>
    </lineage>
</organism>
<feature type="repeat" description="ANK" evidence="3">
    <location>
        <begin position="1080"/>
        <end position="1112"/>
    </location>
</feature>
<protein>
    <submittedName>
        <fullName evidence="5">Ankyrin</fullName>
    </submittedName>
</protein>
<dbReference type="Pfam" id="PF14420">
    <property type="entry name" value="Clr5"/>
    <property type="match status" value="1"/>
</dbReference>
<keyword evidence="2 3" id="KW-0040">ANK repeat</keyword>
<proteinExistence type="predicted"/>
<dbReference type="InterPro" id="IPR025676">
    <property type="entry name" value="Clr5_dom"/>
</dbReference>
<keyword evidence="6" id="KW-1185">Reference proteome</keyword>
<evidence type="ECO:0000256" key="2">
    <source>
        <dbReference type="ARBA" id="ARBA00023043"/>
    </source>
</evidence>
<dbReference type="InterPro" id="IPR002110">
    <property type="entry name" value="Ankyrin_rpt"/>
</dbReference>
<evidence type="ECO:0000259" key="4">
    <source>
        <dbReference type="Pfam" id="PF14420"/>
    </source>
</evidence>
<dbReference type="PROSITE" id="PS50088">
    <property type="entry name" value="ANK_REPEAT"/>
    <property type="match status" value="4"/>
</dbReference>
<dbReference type="SUPFAM" id="SSF48403">
    <property type="entry name" value="Ankyrin repeat"/>
    <property type="match status" value="2"/>
</dbReference>
<name>A0A6A6TKL2_9PLEO</name>
<dbReference type="EMBL" id="MU004303">
    <property type="protein sequence ID" value="KAF2659986.1"/>
    <property type="molecule type" value="Genomic_DNA"/>
</dbReference>
<evidence type="ECO:0000256" key="3">
    <source>
        <dbReference type="PROSITE-ProRule" id="PRU00023"/>
    </source>
</evidence>